<proteinExistence type="predicted"/>
<sequence length="306" mass="35151">MQKIINSMVACLIFITGNAQEVKVSAGKVQRFENFKSQFVDVRNIDVWLPDGYSDKEKYAVLYMHDGQMLYDAETTWNKQAWEVDDVAGKLISENKTQKFIVVGIWNSDQKRHPEYFPQKPYESLTQIQRDTITSQLQKAGKTTAVFKPFSDAYLKFLVTELKPYIDKTFSTKKDRKNTFIAGSSMGGLISMYAICEYPKVFGGAACMSTHWPGAFSAANNPIPDAFINYLKNNLPNPKNHKIYFDYGDQTLDVLYKPLQEKVDVVMKAKGFTDKNWITKFFPGKDHSEKSWHDRLDIPLVFLLKK</sequence>
<dbReference type="Pfam" id="PF00756">
    <property type="entry name" value="Esterase"/>
    <property type="match status" value="1"/>
</dbReference>
<dbReference type="Proteomes" id="UP000245449">
    <property type="component" value="Unassembled WGS sequence"/>
</dbReference>
<evidence type="ECO:0000313" key="2">
    <source>
        <dbReference type="Proteomes" id="UP000245449"/>
    </source>
</evidence>
<gene>
    <name evidence="1" type="ORF">DB895_08410</name>
</gene>
<dbReference type="SUPFAM" id="SSF53474">
    <property type="entry name" value="alpha/beta-Hydrolases"/>
    <property type="match status" value="1"/>
</dbReference>
<dbReference type="PANTHER" id="PTHR48098">
    <property type="entry name" value="ENTEROCHELIN ESTERASE-RELATED"/>
    <property type="match status" value="1"/>
</dbReference>
<dbReference type="OrthoDB" id="9784036at2"/>
<dbReference type="AlphaFoldDB" id="A0A2U1JJ56"/>
<dbReference type="InterPro" id="IPR000801">
    <property type="entry name" value="Esterase-like"/>
</dbReference>
<accession>A0A2U1JJ56</accession>
<organism evidence="1 2">
    <name type="scientific">Flavobacterium psychrotolerans</name>
    <dbReference type="NCBI Taxonomy" id="2169410"/>
    <lineage>
        <taxon>Bacteria</taxon>
        <taxon>Pseudomonadati</taxon>
        <taxon>Bacteroidota</taxon>
        <taxon>Flavobacteriia</taxon>
        <taxon>Flavobacteriales</taxon>
        <taxon>Flavobacteriaceae</taxon>
        <taxon>Flavobacterium</taxon>
    </lineage>
</organism>
<protein>
    <submittedName>
        <fullName evidence="1">Esterase</fullName>
    </submittedName>
</protein>
<name>A0A2U1JJ56_9FLAO</name>
<dbReference type="PANTHER" id="PTHR48098:SF6">
    <property type="entry name" value="FERRI-BACILLIBACTIN ESTERASE BESA"/>
    <property type="match status" value="1"/>
</dbReference>
<dbReference type="RefSeq" id="WP_116724919.1">
    <property type="nucleotide sequence ID" value="NZ_QCZI01000009.1"/>
</dbReference>
<reference evidence="1 2" key="1">
    <citation type="submission" date="2018-04" db="EMBL/GenBank/DDBJ databases">
        <title>Flavobacterium sp. nov., isolated from glacier ice.</title>
        <authorList>
            <person name="Liu Q."/>
            <person name="Xin Y.-H."/>
        </authorList>
    </citation>
    <scope>NUCLEOTIDE SEQUENCE [LARGE SCALE GENOMIC DNA]</scope>
    <source>
        <strain evidence="1 2">RB1R5</strain>
    </source>
</reference>
<dbReference type="EMBL" id="QCZI01000009">
    <property type="protein sequence ID" value="PWA05045.1"/>
    <property type="molecule type" value="Genomic_DNA"/>
</dbReference>
<dbReference type="InterPro" id="IPR050583">
    <property type="entry name" value="Mycobacterial_A85_antigen"/>
</dbReference>
<comment type="caution">
    <text evidence="1">The sequence shown here is derived from an EMBL/GenBank/DDBJ whole genome shotgun (WGS) entry which is preliminary data.</text>
</comment>
<dbReference type="Gene3D" id="3.40.50.1820">
    <property type="entry name" value="alpha/beta hydrolase"/>
    <property type="match status" value="1"/>
</dbReference>
<evidence type="ECO:0000313" key="1">
    <source>
        <dbReference type="EMBL" id="PWA05045.1"/>
    </source>
</evidence>
<dbReference type="InterPro" id="IPR029058">
    <property type="entry name" value="AB_hydrolase_fold"/>
</dbReference>
<keyword evidence="2" id="KW-1185">Reference proteome</keyword>